<evidence type="ECO:0000256" key="5">
    <source>
        <dbReference type="PROSITE-ProRule" id="PRU00042"/>
    </source>
</evidence>
<accession>A0A1E1W228</accession>
<dbReference type="InterPro" id="IPR036236">
    <property type="entry name" value="Znf_C2H2_sf"/>
</dbReference>
<evidence type="ECO:0000256" key="2">
    <source>
        <dbReference type="ARBA" id="ARBA00022737"/>
    </source>
</evidence>
<feature type="domain" description="C2H2-type" evidence="6">
    <location>
        <begin position="262"/>
        <end position="284"/>
    </location>
</feature>
<protein>
    <recommendedName>
        <fullName evidence="6">C2H2-type domain-containing protein</fullName>
    </recommendedName>
</protein>
<dbReference type="EMBL" id="GDQN01010006">
    <property type="protein sequence ID" value="JAT81048.1"/>
    <property type="molecule type" value="Transcribed_RNA"/>
</dbReference>
<keyword evidence="2" id="KW-0677">Repeat</keyword>
<evidence type="ECO:0000259" key="6">
    <source>
        <dbReference type="PROSITE" id="PS50157"/>
    </source>
</evidence>
<dbReference type="FunFam" id="3.30.160.60:FF:000446">
    <property type="entry name" value="Zinc finger protein"/>
    <property type="match status" value="1"/>
</dbReference>
<dbReference type="GO" id="GO:0030674">
    <property type="term" value="F:protein-macromolecule adaptor activity"/>
    <property type="evidence" value="ECO:0007669"/>
    <property type="project" value="UniProtKB-ARBA"/>
</dbReference>
<organism evidence="7">
    <name type="scientific">Pectinophora gossypiella</name>
    <name type="common">Cotton pink bollworm</name>
    <name type="synonym">Depressaria gossypiella</name>
    <dbReference type="NCBI Taxonomy" id="13191"/>
    <lineage>
        <taxon>Eukaryota</taxon>
        <taxon>Metazoa</taxon>
        <taxon>Ecdysozoa</taxon>
        <taxon>Arthropoda</taxon>
        <taxon>Hexapoda</taxon>
        <taxon>Insecta</taxon>
        <taxon>Pterygota</taxon>
        <taxon>Neoptera</taxon>
        <taxon>Endopterygota</taxon>
        <taxon>Lepidoptera</taxon>
        <taxon>Glossata</taxon>
        <taxon>Ditrysia</taxon>
        <taxon>Gelechioidea</taxon>
        <taxon>Gelechiidae</taxon>
        <taxon>Apatetrinae</taxon>
        <taxon>Pectinophora</taxon>
    </lineage>
</organism>
<dbReference type="PANTHER" id="PTHR24379">
    <property type="entry name" value="KRAB AND ZINC FINGER DOMAIN-CONTAINING"/>
    <property type="match status" value="1"/>
</dbReference>
<sequence>MSVTDVLSKVLYGKSNFCCLCFQNVGENPVYIDDVLFIASEESETMYQILETLFRDEIPDSISTFGVFCDECKTSSVNSYKFMKLCKQNSEKLSWAIQSVKESLEHTIPDFDDYKTLFVSLHLNDFTTRQFYDDNKRLNTPSNALKRFSAIINKSAQESNDLKNIFKYEDFIKTVQKEPKSSKIAISYDIPSIPTSDIVVDSTNPTDYKCKICLKKFLVPEPLRSHYFKRHYPKTVKCSNCPRKFISKEMLEIHIKQNHTAGACMECGKYFTSKYVLRKHEMNHYFTVICPDCGRTYRSKEAFKKHITDNICQQKMKKSSEQGMYQCDFCKKHYCHKPYLAKHIKYEHGNAIGFRCEFCSKQFYTKSRLETHLVKHTREKNFVCSVCDGRFVTKASLLYHTRLHTGEKPYQCEYCEKAFLSASRRLDHVRRHHLAPSLECDICHAKFKATGSLLKHRKRHLNPNSRLSNPRLYAITKGSITEGPESKPLMKSGAS</sequence>
<dbReference type="PANTHER" id="PTHR24379:SF121">
    <property type="entry name" value="C2H2-TYPE DOMAIN-CONTAINING PROTEIN"/>
    <property type="match status" value="1"/>
</dbReference>
<feature type="domain" description="C2H2-type" evidence="6">
    <location>
        <begin position="410"/>
        <end position="432"/>
    </location>
</feature>
<dbReference type="InterPro" id="IPR013087">
    <property type="entry name" value="Znf_C2H2_type"/>
</dbReference>
<dbReference type="Gene3D" id="3.30.160.60">
    <property type="entry name" value="Classic Zinc Finger"/>
    <property type="match status" value="5"/>
</dbReference>
<dbReference type="GO" id="GO:0008270">
    <property type="term" value="F:zinc ion binding"/>
    <property type="evidence" value="ECO:0007669"/>
    <property type="project" value="UniProtKB-KW"/>
</dbReference>
<keyword evidence="3 5" id="KW-0863">Zinc-finger</keyword>
<evidence type="ECO:0000256" key="4">
    <source>
        <dbReference type="ARBA" id="ARBA00022833"/>
    </source>
</evidence>
<dbReference type="PROSITE" id="PS50157">
    <property type="entry name" value="ZINC_FINGER_C2H2_2"/>
    <property type="match status" value="7"/>
</dbReference>
<evidence type="ECO:0000256" key="3">
    <source>
        <dbReference type="ARBA" id="ARBA00022771"/>
    </source>
</evidence>
<gene>
    <name evidence="7" type="ORF">g.3038</name>
</gene>
<feature type="domain" description="C2H2-type" evidence="6">
    <location>
        <begin position="438"/>
        <end position="465"/>
    </location>
</feature>
<keyword evidence="4" id="KW-0862">Zinc</keyword>
<name>A0A1E1W228_PECGO</name>
<dbReference type="FunFam" id="3.30.160.60:FF:000688">
    <property type="entry name" value="zinc finger protein 197 isoform X1"/>
    <property type="match status" value="1"/>
</dbReference>
<dbReference type="GO" id="GO:0005634">
    <property type="term" value="C:nucleus"/>
    <property type="evidence" value="ECO:0007669"/>
    <property type="project" value="UniProtKB-ARBA"/>
</dbReference>
<dbReference type="Pfam" id="PF00096">
    <property type="entry name" value="zf-C2H2"/>
    <property type="match status" value="4"/>
</dbReference>
<feature type="domain" description="C2H2-type" evidence="6">
    <location>
        <begin position="354"/>
        <end position="381"/>
    </location>
</feature>
<proteinExistence type="predicted"/>
<keyword evidence="1" id="KW-0479">Metal-binding</keyword>
<evidence type="ECO:0000256" key="1">
    <source>
        <dbReference type="ARBA" id="ARBA00022723"/>
    </source>
</evidence>
<dbReference type="PROSITE" id="PS00028">
    <property type="entry name" value="ZINC_FINGER_C2H2_1"/>
    <property type="match status" value="7"/>
</dbReference>
<dbReference type="OrthoDB" id="264392at2759"/>
<feature type="domain" description="C2H2-type" evidence="6">
    <location>
        <begin position="236"/>
        <end position="260"/>
    </location>
</feature>
<feature type="domain" description="C2H2-type" evidence="6">
    <location>
        <begin position="325"/>
        <end position="348"/>
    </location>
</feature>
<dbReference type="SUPFAM" id="SSF57667">
    <property type="entry name" value="beta-beta-alpha zinc fingers"/>
    <property type="match status" value="5"/>
</dbReference>
<feature type="domain" description="C2H2-type" evidence="6">
    <location>
        <begin position="382"/>
        <end position="409"/>
    </location>
</feature>
<dbReference type="SMART" id="SM00355">
    <property type="entry name" value="ZnF_C2H2"/>
    <property type="match status" value="9"/>
</dbReference>
<evidence type="ECO:0000313" key="7">
    <source>
        <dbReference type="EMBL" id="JAT81048.1"/>
    </source>
</evidence>
<reference evidence="7" key="1">
    <citation type="submission" date="2015-09" db="EMBL/GenBank/DDBJ databases">
        <title>De novo assembly of Pectinophora gossypiella (Pink Bollworm) gut transcriptome.</title>
        <authorList>
            <person name="Tassone E.E."/>
        </authorList>
    </citation>
    <scope>NUCLEOTIDE SEQUENCE</scope>
</reference>
<dbReference type="AlphaFoldDB" id="A0A1E1W228"/>